<protein>
    <recommendedName>
        <fullName evidence="3">TIGR03118 family protein</fullName>
    </recommendedName>
</protein>
<dbReference type="Proteomes" id="UP000054770">
    <property type="component" value="Unassembled WGS sequence"/>
</dbReference>
<dbReference type="InterPro" id="IPR011044">
    <property type="entry name" value="Quino_amine_DH_bsu"/>
</dbReference>
<dbReference type="InterPro" id="IPR011042">
    <property type="entry name" value="6-blade_b-propeller_TolB-like"/>
</dbReference>
<sequence length="172" mass="18167">MFDNTFTKLNLPGAFQDPQIPGNFAPFGIQAIGPKIYVTYAQQDGAAHDDVAGPGLGFVDVFDTSGNLLQRLEQGMQFNAPWGVTQAPGNFGTLSNDILVGNFGDGTIHAFDPTSGKFVGTVTNPDGSTFVQFGLWGIAFGNGLSAQPTNTLYFAAGPNHEADGVYGRLDMQ</sequence>
<keyword evidence="2" id="KW-1185">Reference proteome</keyword>
<dbReference type="SUPFAM" id="SSF50969">
    <property type="entry name" value="YVTN repeat-like/Quinoprotein amine dehydrogenase"/>
    <property type="match status" value="1"/>
</dbReference>
<evidence type="ECO:0000313" key="2">
    <source>
        <dbReference type="Proteomes" id="UP000054770"/>
    </source>
</evidence>
<name>A0A158KIA4_9BURK</name>
<dbReference type="Gene3D" id="2.120.10.30">
    <property type="entry name" value="TolB, C-terminal domain"/>
    <property type="match status" value="1"/>
</dbReference>
<accession>A0A158KIA4</accession>
<gene>
    <name evidence="1" type="ORF">AWB68_05957</name>
</gene>
<dbReference type="AlphaFoldDB" id="A0A158KIA4"/>
<evidence type="ECO:0000313" key="1">
    <source>
        <dbReference type="EMBL" id="SAL80866.1"/>
    </source>
</evidence>
<comment type="caution">
    <text evidence="1">The sequence shown here is derived from an EMBL/GenBank/DDBJ whole genome shotgun (WGS) entry which is preliminary data.</text>
</comment>
<proteinExistence type="predicted"/>
<organism evidence="1 2">
    <name type="scientific">Caballeronia choica</name>
    <dbReference type="NCBI Taxonomy" id="326476"/>
    <lineage>
        <taxon>Bacteria</taxon>
        <taxon>Pseudomonadati</taxon>
        <taxon>Pseudomonadota</taxon>
        <taxon>Betaproteobacteria</taxon>
        <taxon>Burkholderiales</taxon>
        <taxon>Burkholderiaceae</taxon>
        <taxon>Caballeronia</taxon>
    </lineage>
</organism>
<reference evidence="1" key="1">
    <citation type="submission" date="2016-01" db="EMBL/GenBank/DDBJ databases">
        <authorList>
            <person name="Peeters C."/>
        </authorList>
    </citation>
    <scope>NUCLEOTIDE SEQUENCE [LARGE SCALE GENOMIC DNA]</scope>
    <source>
        <strain evidence="1">LMG 22940</strain>
    </source>
</reference>
<dbReference type="NCBIfam" id="TIGR03118">
    <property type="entry name" value="PEPCTERM_chp_1"/>
    <property type="match status" value="1"/>
</dbReference>
<dbReference type="InterPro" id="IPR017549">
    <property type="entry name" value="APMV_L690"/>
</dbReference>
<evidence type="ECO:0008006" key="3">
    <source>
        <dbReference type="Google" id="ProtNLM"/>
    </source>
</evidence>
<dbReference type="EMBL" id="FCON02000097">
    <property type="protein sequence ID" value="SAL80866.1"/>
    <property type="molecule type" value="Genomic_DNA"/>
</dbReference>